<sequence length="211" mass="24296">MKELFLFSGLGADKRVYEYLDLSAYKVNHVDWIDPLPNESIEEYAGRLSGKIGKNNPILVGVSFGGMVAVEIAKLIPVEKIILISSAKSRKDIPAPRFDFMRKLQLHRFIPTRLVKNPNRIVFWFFGVEKKWEKDLLRAIMRDTNIAFFRWAIDRIVTWPNETVLDNAIHIHGTNDRLIPFTTADYKIEGGGHLMIINRAQEIDQIIKVCC</sequence>
<dbReference type="Proteomes" id="UP000184212">
    <property type="component" value="Unassembled WGS sequence"/>
</dbReference>
<dbReference type="RefSeq" id="WP_073133615.1">
    <property type="nucleotide sequence ID" value="NZ_FQWQ01000001.1"/>
</dbReference>
<evidence type="ECO:0000313" key="3">
    <source>
        <dbReference type="Proteomes" id="UP000184212"/>
    </source>
</evidence>
<dbReference type="InterPro" id="IPR029058">
    <property type="entry name" value="AB_hydrolase_fold"/>
</dbReference>
<dbReference type="SUPFAM" id="SSF53474">
    <property type="entry name" value="alpha/beta-Hydrolases"/>
    <property type="match status" value="1"/>
</dbReference>
<dbReference type="Pfam" id="PF12697">
    <property type="entry name" value="Abhydrolase_6"/>
    <property type="match status" value="1"/>
</dbReference>
<dbReference type="Gene3D" id="3.40.50.1820">
    <property type="entry name" value="alpha/beta hydrolase"/>
    <property type="match status" value="1"/>
</dbReference>
<dbReference type="EMBL" id="FQWQ01000001">
    <property type="protein sequence ID" value="SHG86682.1"/>
    <property type="molecule type" value="Genomic_DNA"/>
</dbReference>
<dbReference type="STRING" id="947013.SAMN04488109_2211"/>
<keyword evidence="3" id="KW-1185">Reference proteome</keyword>
<gene>
    <name evidence="2" type="ORF">SAMN04488109_2211</name>
</gene>
<dbReference type="AlphaFoldDB" id="A0A1M5NB46"/>
<reference evidence="2 3" key="1">
    <citation type="submission" date="2016-11" db="EMBL/GenBank/DDBJ databases">
        <authorList>
            <person name="Jaros S."/>
            <person name="Januszkiewicz K."/>
            <person name="Wedrychowicz H."/>
        </authorList>
    </citation>
    <scope>NUCLEOTIDE SEQUENCE [LARGE SCALE GENOMIC DNA]</scope>
    <source>
        <strain evidence="2 3">DSM 24574</strain>
    </source>
</reference>
<name>A0A1M5NB46_9BACT</name>
<evidence type="ECO:0000259" key="1">
    <source>
        <dbReference type="Pfam" id="PF12697"/>
    </source>
</evidence>
<feature type="domain" description="AB hydrolase-1" evidence="1">
    <location>
        <begin position="9"/>
        <end position="199"/>
    </location>
</feature>
<protein>
    <submittedName>
        <fullName evidence="2">Pimeloyl-ACP methyl ester carboxylesterase</fullName>
    </submittedName>
</protein>
<dbReference type="OrthoDB" id="659408at2"/>
<dbReference type="InterPro" id="IPR000073">
    <property type="entry name" value="AB_hydrolase_1"/>
</dbReference>
<proteinExistence type="predicted"/>
<accession>A0A1M5NB46</accession>
<evidence type="ECO:0000313" key="2">
    <source>
        <dbReference type="EMBL" id="SHG86682.1"/>
    </source>
</evidence>
<organism evidence="2 3">
    <name type="scientific">Chryseolinea serpens</name>
    <dbReference type="NCBI Taxonomy" id="947013"/>
    <lineage>
        <taxon>Bacteria</taxon>
        <taxon>Pseudomonadati</taxon>
        <taxon>Bacteroidota</taxon>
        <taxon>Cytophagia</taxon>
        <taxon>Cytophagales</taxon>
        <taxon>Fulvivirgaceae</taxon>
        <taxon>Chryseolinea</taxon>
    </lineage>
</organism>